<keyword evidence="8" id="KW-0175">Coiled coil</keyword>
<reference evidence="11 12" key="1">
    <citation type="journal article" date="2020" name="ISME J.">
        <title>Comparative genomics reveals insights into cyanobacterial evolution and habitat adaptation.</title>
        <authorList>
            <person name="Chen M.Y."/>
            <person name="Teng W.K."/>
            <person name="Zhao L."/>
            <person name="Hu C.X."/>
            <person name="Zhou Y.K."/>
            <person name="Han B.P."/>
            <person name="Song L.R."/>
            <person name="Shu W.S."/>
        </authorList>
    </citation>
    <scope>NUCLEOTIDE SEQUENCE [LARGE SCALE GENOMIC DNA]</scope>
    <source>
        <strain evidence="11 12">FACHB-1040</strain>
    </source>
</reference>
<keyword evidence="3" id="KW-0597">Phosphoprotein</keyword>
<gene>
    <name evidence="11" type="ORF">H6F99_17620</name>
</gene>
<evidence type="ECO:0000256" key="7">
    <source>
        <dbReference type="PROSITE-ProRule" id="PRU00169"/>
    </source>
</evidence>
<dbReference type="Gene3D" id="3.30.565.10">
    <property type="entry name" value="Histidine kinase-like ATPase, C-terminal domain"/>
    <property type="match status" value="1"/>
</dbReference>
<dbReference type="InterPro" id="IPR005467">
    <property type="entry name" value="His_kinase_dom"/>
</dbReference>
<evidence type="ECO:0000256" key="2">
    <source>
        <dbReference type="ARBA" id="ARBA00012438"/>
    </source>
</evidence>
<dbReference type="CDD" id="cd00156">
    <property type="entry name" value="REC"/>
    <property type="match status" value="1"/>
</dbReference>
<dbReference type="CDD" id="cd16922">
    <property type="entry name" value="HATPase_EvgS-ArcB-TorS-like"/>
    <property type="match status" value="1"/>
</dbReference>
<dbReference type="SMART" id="SM00448">
    <property type="entry name" value="REC"/>
    <property type="match status" value="1"/>
</dbReference>
<evidence type="ECO:0000256" key="3">
    <source>
        <dbReference type="ARBA" id="ARBA00022553"/>
    </source>
</evidence>
<dbReference type="SUPFAM" id="SSF52172">
    <property type="entry name" value="CheY-like"/>
    <property type="match status" value="1"/>
</dbReference>
<dbReference type="SUPFAM" id="SSF47384">
    <property type="entry name" value="Homodimeric domain of signal transducing histidine kinase"/>
    <property type="match status" value="1"/>
</dbReference>
<comment type="caution">
    <text evidence="7">Lacks conserved residue(s) required for the propagation of feature annotation.</text>
</comment>
<dbReference type="InterPro" id="IPR001789">
    <property type="entry name" value="Sig_transdc_resp-reg_receiver"/>
</dbReference>
<dbReference type="PANTHER" id="PTHR43047">
    <property type="entry name" value="TWO-COMPONENT HISTIDINE PROTEIN KINASE"/>
    <property type="match status" value="1"/>
</dbReference>
<evidence type="ECO:0000256" key="6">
    <source>
        <dbReference type="ARBA" id="ARBA00023012"/>
    </source>
</evidence>
<proteinExistence type="predicted"/>
<dbReference type="EC" id="2.7.13.3" evidence="2"/>
<evidence type="ECO:0000256" key="1">
    <source>
        <dbReference type="ARBA" id="ARBA00000085"/>
    </source>
</evidence>
<dbReference type="CDD" id="cd00082">
    <property type="entry name" value="HisKA"/>
    <property type="match status" value="1"/>
</dbReference>
<name>A0ABR8BZH8_APHFL</name>
<dbReference type="InterPro" id="IPR003594">
    <property type="entry name" value="HATPase_dom"/>
</dbReference>
<dbReference type="RefSeq" id="WP_168637203.1">
    <property type="nucleotide sequence ID" value="NZ_JACJQT010000050.1"/>
</dbReference>
<feature type="domain" description="Histidine kinase" evidence="9">
    <location>
        <begin position="180"/>
        <end position="399"/>
    </location>
</feature>
<dbReference type="Pfam" id="PF00072">
    <property type="entry name" value="Response_reg"/>
    <property type="match status" value="1"/>
</dbReference>
<evidence type="ECO:0000259" key="10">
    <source>
        <dbReference type="PROSITE" id="PS50110"/>
    </source>
</evidence>
<dbReference type="InterPro" id="IPR003661">
    <property type="entry name" value="HisK_dim/P_dom"/>
</dbReference>
<dbReference type="EMBL" id="JACJQT010000050">
    <property type="protein sequence ID" value="MBD2280036.1"/>
    <property type="molecule type" value="Genomic_DNA"/>
</dbReference>
<evidence type="ECO:0000313" key="12">
    <source>
        <dbReference type="Proteomes" id="UP000606721"/>
    </source>
</evidence>
<comment type="catalytic activity">
    <reaction evidence="1">
        <text>ATP + protein L-histidine = ADP + protein N-phospho-L-histidine.</text>
        <dbReference type="EC" id="2.7.13.3"/>
    </reaction>
</comment>
<dbReference type="Pfam" id="PF00512">
    <property type="entry name" value="HisKA"/>
    <property type="match status" value="1"/>
</dbReference>
<keyword evidence="6" id="KW-0902">Two-component regulatory system</keyword>
<accession>A0ABR8BZH8</accession>
<comment type="caution">
    <text evidence="11">The sequence shown here is derived from an EMBL/GenBank/DDBJ whole genome shotgun (WGS) entry which is preliminary data.</text>
</comment>
<dbReference type="PRINTS" id="PR00344">
    <property type="entry name" value="BCTRLSENSOR"/>
</dbReference>
<feature type="domain" description="Response regulatory" evidence="10">
    <location>
        <begin position="6"/>
        <end position="122"/>
    </location>
</feature>
<evidence type="ECO:0000256" key="8">
    <source>
        <dbReference type="SAM" id="Coils"/>
    </source>
</evidence>
<dbReference type="InterPro" id="IPR036890">
    <property type="entry name" value="HATPase_C_sf"/>
</dbReference>
<dbReference type="InterPro" id="IPR011006">
    <property type="entry name" value="CheY-like_superfamily"/>
</dbReference>
<dbReference type="InterPro" id="IPR036097">
    <property type="entry name" value="HisK_dim/P_sf"/>
</dbReference>
<dbReference type="SMART" id="SM00388">
    <property type="entry name" value="HisKA"/>
    <property type="match status" value="1"/>
</dbReference>
<dbReference type="InterPro" id="IPR004358">
    <property type="entry name" value="Sig_transdc_His_kin-like_C"/>
</dbReference>
<keyword evidence="12" id="KW-1185">Reference proteome</keyword>
<evidence type="ECO:0000259" key="9">
    <source>
        <dbReference type="PROSITE" id="PS50109"/>
    </source>
</evidence>
<feature type="coiled-coil region" evidence="8">
    <location>
        <begin position="125"/>
        <end position="156"/>
    </location>
</feature>
<dbReference type="Gene3D" id="3.40.50.2300">
    <property type="match status" value="1"/>
</dbReference>
<keyword evidence="5" id="KW-0418">Kinase</keyword>
<sequence length="435" mass="48855">MEENLKILVVDDDQTNGSIVSLALTQTAISMEIDEVKDGNHAFFALINNHYDCVFFNYHLPNQDSFTLIHKLQSSGIKVPLVILIDSDNEQIARELLKLGASEYFLKSRLSPETIAQILRSTIRIHHAEMRLDLANQELKESREQLVLQQKELTAQQQHIKYQNFKLLEISSFKSLFLATISHELRTPMNAIIGFSQILLRPKFGQLTNQQLDMVEKILNNGKDLLLKINEILDFSQLESGKLELKPEILDLSKVVSHAVTKIRPLAEAKNLSLLVKIDLENTLVFNDAVRLQQIVINLLSNAVKFTEAGTIWVEIQETTQNQVIITVKDTGIGIASQDFQKIFAAFHQIDQGIGRKYSGTGLGLAIIDSLVDIMGGKIDIESQLGVGSIFKIKLPRKINLAPDLGSVVFSPHQNPFHSVYSPHKASINYPHLKL</sequence>
<dbReference type="PROSITE" id="PS50110">
    <property type="entry name" value="RESPONSE_REGULATORY"/>
    <property type="match status" value="1"/>
</dbReference>
<dbReference type="SMART" id="SM00387">
    <property type="entry name" value="HATPase_c"/>
    <property type="match status" value="1"/>
</dbReference>
<evidence type="ECO:0000256" key="4">
    <source>
        <dbReference type="ARBA" id="ARBA00022679"/>
    </source>
</evidence>
<dbReference type="Pfam" id="PF02518">
    <property type="entry name" value="HATPase_c"/>
    <property type="match status" value="1"/>
</dbReference>
<keyword evidence="4" id="KW-0808">Transferase</keyword>
<dbReference type="Proteomes" id="UP000606721">
    <property type="component" value="Unassembled WGS sequence"/>
</dbReference>
<protein>
    <recommendedName>
        <fullName evidence="2">histidine kinase</fullName>
        <ecNumber evidence="2">2.7.13.3</ecNumber>
    </recommendedName>
</protein>
<dbReference type="PROSITE" id="PS50109">
    <property type="entry name" value="HIS_KIN"/>
    <property type="match status" value="1"/>
</dbReference>
<organism evidence="11 12">
    <name type="scientific">Aphanizomenon flos-aquae FACHB-1040</name>
    <dbReference type="NCBI Taxonomy" id="2692887"/>
    <lineage>
        <taxon>Bacteria</taxon>
        <taxon>Bacillati</taxon>
        <taxon>Cyanobacteriota</taxon>
        <taxon>Cyanophyceae</taxon>
        <taxon>Nostocales</taxon>
        <taxon>Aphanizomenonaceae</taxon>
        <taxon>Aphanizomenon</taxon>
    </lineage>
</organism>
<evidence type="ECO:0000313" key="11">
    <source>
        <dbReference type="EMBL" id="MBD2280036.1"/>
    </source>
</evidence>
<dbReference type="SUPFAM" id="SSF55874">
    <property type="entry name" value="ATPase domain of HSP90 chaperone/DNA topoisomerase II/histidine kinase"/>
    <property type="match status" value="1"/>
</dbReference>
<evidence type="ECO:0000256" key="5">
    <source>
        <dbReference type="ARBA" id="ARBA00022777"/>
    </source>
</evidence>
<dbReference type="Gene3D" id="1.10.287.130">
    <property type="match status" value="1"/>
</dbReference>